<dbReference type="AlphaFoldDB" id="A0A6P6X4Q5"/>
<dbReference type="InterPro" id="IPR053134">
    <property type="entry name" value="RNA-dir_DNA_polymerase"/>
</dbReference>
<reference evidence="4" key="2">
    <citation type="submission" date="2025-08" db="UniProtKB">
        <authorList>
            <consortium name="RefSeq"/>
        </authorList>
    </citation>
    <scope>IDENTIFICATION</scope>
    <source>
        <tissue evidence="4">Leaves</tissue>
    </source>
</reference>
<dbReference type="PROSITE" id="PS00141">
    <property type="entry name" value="ASP_PROTEASE"/>
    <property type="match status" value="1"/>
</dbReference>
<evidence type="ECO:0000256" key="1">
    <source>
        <dbReference type="SAM" id="MobiDB-lite"/>
    </source>
</evidence>
<accession>A0A6P6X4Q5</accession>
<dbReference type="GO" id="GO:0006508">
    <property type="term" value="P:proteolysis"/>
    <property type="evidence" value="ECO:0007669"/>
    <property type="project" value="UniProtKB-KW"/>
</dbReference>
<protein>
    <recommendedName>
        <fullName evidence="2">Reverse transcriptase domain-containing protein</fullName>
    </recommendedName>
</protein>
<evidence type="ECO:0000259" key="2">
    <source>
        <dbReference type="PROSITE" id="PS50878"/>
    </source>
</evidence>
<evidence type="ECO:0000313" key="4">
    <source>
        <dbReference type="RefSeq" id="XP_027120832.2"/>
    </source>
</evidence>
<dbReference type="OrthoDB" id="913929at2759"/>
<dbReference type="InterPro" id="IPR043128">
    <property type="entry name" value="Rev_trsase/Diguanyl_cyclase"/>
</dbReference>
<dbReference type="RefSeq" id="XP_027120832.2">
    <property type="nucleotide sequence ID" value="XM_027265031.2"/>
</dbReference>
<dbReference type="Gene3D" id="2.40.70.10">
    <property type="entry name" value="Acid Proteases"/>
    <property type="match status" value="1"/>
</dbReference>
<dbReference type="CDD" id="cd00303">
    <property type="entry name" value="retropepsin_like"/>
    <property type="match status" value="1"/>
</dbReference>
<reference evidence="3" key="1">
    <citation type="journal article" date="2025" name="Foods">
        <title>Unveiling the Microbial Signatures of Arabica Coffee Cherries: Insights into Ripeness Specific Diversity, Functional Traits, and Implications for Quality and Safety.</title>
        <authorList>
            <consortium name="RefSeq"/>
            <person name="Tenea G.N."/>
            <person name="Cifuentes V."/>
            <person name="Reyes P."/>
            <person name="Cevallos-Vallejos M."/>
        </authorList>
    </citation>
    <scope>NUCLEOTIDE SEQUENCE [LARGE SCALE GENOMIC DNA]</scope>
</reference>
<gene>
    <name evidence="4" type="primary">LOC113737890</name>
</gene>
<dbReference type="InterPro" id="IPR021109">
    <property type="entry name" value="Peptidase_aspartic_dom_sf"/>
</dbReference>
<feature type="compositionally biased region" description="Polar residues" evidence="1">
    <location>
        <begin position="269"/>
        <end position="289"/>
    </location>
</feature>
<dbReference type="Pfam" id="PF08284">
    <property type="entry name" value="RVP_2"/>
    <property type="match status" value="1"/>
</dbReference>
<name>A0A6P6X4Q5_COFAR</name>
<dbReference type="Gene3D" id="3.10.10.10">
    <property type="entry name" value="HIV Type 1 Reverse Transcriptase, subunit A, domain 1"/>
    <property type="match status" value="1"/>
</dbReference>
<feature type="region of interest" description="Disordered" evidence="1">
    <location>
        <begin position="269"/>
        <end position="303"/>
    </location>
</feature>
<dbReference type="InterPro" id="IPR045358">
    <property type="entry name" value="Ty3_capsid"/>
</dbReference>
<dbReference type="PANTHER" id="PTHR24559">
    <property type="entry name" value="TRANSPOSON TY3-I GAG-POL POLYPROTEIN"/>
    <property type="match status" value="1"/>
</dbReference>
<feature type="domain" description="Reverse transcriptase" evidence="2">
    <location>
        <begin position="610"/>
        <end position="756"/>
    </location>
</feature>
<proteinExistence type="predicted"/>
<dbReference type="Pfam" id="PF00078">
    <property type="entry name" value="RVT_1"/>
    <property type="match status" value="1"/>
</dbReference>
<dbReference type="InterPro" id="IPR000477">
    <property type="entry name" value="RT_dom"/>
</dbReference>
<organism evidence="3 4">
    <name type="scientific">Coffea arabica</name>
    <name type="common">Arabian coffee</name>
    <dbReference type="NCBI Taxonomy" id="13443"/>
    <lineage>
        <taxon>Eukaryota</taxon>
        <taxon>Viridiplantae</taxon>
        <taxon>Streptophyta</taxon>
        <taxon>Embryophyta</taxon>
        <taxon>Tracheophyta</taxon>
        <taxon>Spermatophyta</taxon>
        <taxon>Magnoliopsida</taxon>
        <taxon>eudicotyledons</taxon>
        <taxon>Gunneridae</taxon>
        <taxon>Pentapetalae</taxon>
        <taxon>asterids</taxon>
        <taxon>lamiids</taxon>
        <taxon>Gentianales</taxon>
        <taxon>Rubiaceae</taxon>
        <taxon>Ixoroideae</taxon>
        <taxon>Gardenieae complex</taxon>
        <taxon>Bertiereae - Coffeeae clade</taxon>
        <taxon>Coffeeae</taxon>
        <taxon>Coffea</taxon>
    </lineage>
</organism>
<dbReference type="Gene3D" id="3.30.70.270">
    <property type="match status" value="1"/>
</dbReference>
<dbReference type="GO" id="GO:0004190">
    <property type="term" value="F:aspartic-type endopeptidase activity"/>
    <property type="evidence" value="ECO:0007669"/>
    <property type="project" value="InterPro"/>
</dbReference>
<dbReference type="SUPFAM" id="SSF56672">
    <property type="entry name" value="DNA/RNA polymerases"/>
    <property type="match status" value="1"/>
</dbReference>
<dbReference type="CDD" id="cd01647">
    <property type="entry name" value="RT_LTR"/>
    <property type="match status" value="1"/>
</dbReference>
<dbReference type="PANTHER" id="PTHR24559:SF450">
    <property type="entry name" value="RNA-DIRECTED DNA POLYMERASE HOMOLOG"/>
    <property type="match status" value="1"/>
</dbReference>
<dbReference type="GO" id="GO:0003964">
    <property type="term" value="F:RNA-directed DNA polymerase activity"/>
    <property type="evidence" value="ECO:0007669"/>
    <property type="project" value="UniProtKB-KW"/>
</dbReference>
<dbReference type="PROSITE" id="PS50878">
    <property type="entry name" value="RT_POL"/>
    <property type="match status" value="1"/>
</dbReference>
<sequence>MQMKFRSGLEDNSKRKENLVAEMKQELSGFMRAVLGKERAASDDERQRMDQAPLLPTLPLNQRLQLGTDNSRTARRETSKILVPNPPRIDLPMFSGENPREWIRKRNKYCRNYQIPEDQKVEVIEMYLEGKADNWFQGIKLEKPDLTWKMFEEWLYRKFDNRNGRDVVEEFNKLRQSGKVEDYQEKFEELKIMMMIRNPHLDEEYFVSSFISELKDEIKTMIKMLKPMNLLEAFELAALQEEALRLQTRTFKEGGKAVFEDRLGISKNSSPHQIHSSQYRVSSTSTFRNTPFRGKPVSMAGSETRKLSAEELQYRRNNGLCFKCGEKFGQGHQCKPGHLNLLVTEEEEENEFEDAVGEQDESTGNPGQVMEMSLHALSEAMKRKTITLVERWDGEEMLILVDTGSSDSYISSEKVIAFDIPYWLVEPFSVVVGNGACVTSKAICPKVTWGINQHQFCFDLKVMDLSGWDIILGVDWMTHYSPITFDFHQLTISLHNQGETIQLRGQAEDCDLDLIRGSDLRNFIEYKKKMCLALRMGHDKLSEESGMPAEVQEVLGNFHDVFQTPVELPPPKEIDHEIPLKQGAQAFKMKPYRYSHSQKGEIEKQVREMLQHGIIIHSNSPFASPVLLVKKKEGTWRFCVDYRRLNEMTIKDRYPIPNVDELINELAGSKYKSKLDLTSGYHQIRVKPKDTHKTAFQTHCGHYEFLVIPFGLTNAPATFQSLMNQIFEPYLRKFVLVSFDDSLVYSATLELHLEHL</sequence>
<dbReference type="Pfam" id="PF19259">
    <property type="entry name" value="Ty3_capsid"/>
    <property type="match status" value="1"/>
</dbReference>
<evidence type="ECO:0000313" key="3">
    <source>
        <dbReference type="Proteomes" id="UP001652660"/>
    </source>
</evidence>
<dbReference type="SUPFAM" id="SSF50630">
    <property type="entry name" value="Acid proteases"/>
    <property type="match status" value="1"/>
</dbReference>
<dbReference type="Proteomes" id="UP001652660">
    <property type="component" value="Chromosome 3e"/>
</dbReference>
<keyword evidence="3" id="KW-1185">Reference proteome</keyword>
<dbReference type="GeneID" id="113737890"/>
<dbReference type="InterPro" id="IPR043502">
    <property type="entry name" value="DNA/RNA_pol_sf"/>
</dbReference>
<dbReference type="InterPro" id="IPR001969">
    <property type="entry name" value="Aspartic_peptidase_AS"/>
</dbReference>
<dbReference type="GO" id="GO:0004519">
    <property type="term" value="F:endonuclease activity"/>
    <property type="evidence" value="ECO:0007669"/>
    <property type="project" value="UniProtKB-KW"/>
</dbReference>